<dbReference type="PANTHER" id="PTHR43176:SF3">
    <property type="entry name" value="3-HYDROXYISOBUTYRYL-COA HYDROLASE, MITOCHONDRIAL"/>
    <property type="match status" value="1"/>
</dbReference>
<dbReference type="InterPro" id="IPR045004">
    <property type="entry name" value="ECH_dom"/>
</dbReference>
<dbReference type="Pfam" id="PF16113">
    <property type="entry name" value="ECH_2"/>
    <property type="match status" value="1"/>
</dbReference>
<protein>
    <recommendedName>
        <fullName evidence="2">3-hydroxyisobutyryl-CoA hydrolase</fullName>
        <ecNumber evidence="2">3.1.2.4</ecNumber>
    </recommendedName>
</protein>
<name>D8LRS7_ECTSI</name>
<dbReference type="EMBL" id="FN649731">
    <property type="protein sequence ID" value="CBN73844.1"/>
    <property type="molecule type" value="Genomic_DNA"/>
</dbReference>
<evidence type="ECO:0000259" key="4">
    <source>
        <dbReference type="Pfam" id="PF16113"/>
    </source>
</evidence>
<feature type="domain" description="Enoyl-CoA hydratase/isomerase" evidence="4">
    <location>
        <begin position="66"/>
        <end position="399"/>
    </location>
</feature>
<dbReference type="InterPro" id="IPR032259">
    <property type="entry name" value="HIBYL-CoA-H"/>
</dbReference>
<reference evidence="5 6" key="1">
    <citation type="journal article" date="2010" name="Nature">
        <title>The Ectocarpus genome and the independent evolution of multicellularity in brown algae.</title>
        <authorList>
            <person name="Cock J.M."/>
            <person name="Sterck L."/>
            <person name="Rouze P."/>
            <person name="Scornet D."/>
            <person name="Allen A.E."/>
            <person name="Amoutzias G."/>
            <person name="Anthouard V."/>
            <person name="Artiguenave F."/>
            <person name="Aury J.M."/>
            <person name="Badger J.H."/>
            <person name="Beszteri B."/>
            <person name="Billiau K."/>
            <person name="Bonnet E."/>
            <person name="Bothwell J.H."/>
            <person name="Bowler C."/>
            <person name="Boyen C."/>
            <person name="Brownlee C."/>
            <person name="Carrano C.J."/>
            <person name="Charrier B."/>
            <person name="Cho G.Y."/>
            <person name="Coelho S.M."/>
            <person name="Collen J."/>
            <person name="Corre E."/>
            <person name="Da Silva C."/>
            <person name="Delage L."/>
            <person name="Delaroque N."/>
            <person name="Dittami S.M."/>
            <person name="Doulbeau S."/>
            <person name="Elias M."/>
            <person name="Farnham G."/>
            <person name="Gachon C.M."/>
            <person name="Gschloessl B."/>
            <person name="Heesch S."/>
            <person name="Jabbari K."/>
            <person name="Jubin C."/>
            <person name="Kawai H."/>
            <person name="Kimura K."/>
            <person name="Kloareg B."/>
            <person name="Kupper F.C."/>
            <person name="Lang D."/>
            <person name="Le Bail A."/>
            <person name="Leblanc C."/>
            <person name="Lerouge P."/>
            <person name="Lohr M."/>
            <person name="Lopez P.J."/>
            <person name="Martens C."/>
            <person name="Maumus F."/>
            <person name="Michel G."/>
            <person name="Miranda-Saavedra D."/>
            <person name="Morales J."/>
            <person name="Moreau H."/>
            <person name="Motomura T."/>
            <person name="Nagasato C."/>
            <person name="Napoli C.A."/>
            <person name="Nelson D.R."/>
            <person name="Nyvall-Collen P."/>
            <person name="Peters A.F."/>
            <person name="Pommier C."/>
            <person name="Potin P."/>
            <person name="Poulain J."/>
            <person name="Quesneville H."/>
            <person name="Read B."/>
            <person name="Rensing S.A."/>
            <person name="Ritter A."/>
            <person name="Rousvoal S."/>
            <person name="Samanta M."/>
            <person name="Samson G."/>
            <person name="Schroeder D.C."/>
            <person name="Segurens B."/>
            <person name="Strittmatter M."/>
            <person name="Tonon T."/>
            <person name="Tregear J.W."/>
            <person name="Valentin K."/>
            <person name="von Dassow P."/>
            <person name="Yamagishi T."/>
            <person name="Van de Peer Y."/>
            <person name="Wincker P."/>
        </authorList>
    </citation>
    <scope>NUCLEOTIDE SEQUENCE [LARGE SCALE GENOMIC DNA]</scope>
    <source>
        <strain evidence="6">Ec32 / CCAP1310/4</strain>
    </source>
</reference>
<dbReference type="PANTHER" id="PTHR43176">
    <property type="entry name" value="3-HYDROXYISOBUTYRYL-COA HYDROLASE-RELATED"/>
    <property type="match status" value="1"/>
</dbReference>
<evidence type="ECO:0000256" key="1">
    <source>
        <dbReference type="ARBA" id="ARBA00001709"/>
    </source>
</evidence>
<dbReference type="EMBL" id="FN648926">
    <property type="protein sequence ID" value="CBN73844.1"/>
    <property type="molecule type" value="Genomic_DNA"/>
</dbReference>
<dbReference type="SUPFAM" id="SSF52096">
    <property type="entry name" value="ClpP/crotonase"/>
    <property type="match status" value="1"/>
</dbReference>
<dbReference type="Proteomes" id="UP000002630">
    <property type="component" value="Linkage Group LG06"/>
</dbReference>
<proteinExistence type="predicted"/>
<dbReference type="eggNOG" id="KOG1684">
    <property type="taxonomic scope" value="Eukaryota"/>
</dbReference>
<dbReference type="Gene3D" id="3.90.226.10">
    <property type="entry name" value="2-enoyl-CoA Hydratase, Chain A, domain 1"/>
    <property type="match status" value="1"/>
</dbReference>
<evidence type="ECO:0000313" key="6">
    <source>
        <dbReference type="Proteomes" id="UP000002630"/>
    </source>
</evidence>
<keyword evidence="6" id="KW-1185">Reference proteome</keyword>
<evidence type="ECO:0000256" key="3">
    <source>
        <dbReference type="ARBA" id="ARBA00022801"/>
    </source>
</evidence>
<dbReference type="AlphaFoldDB" id="D8LRS7"/>
<dbReference type="CDD" id="cd06558">
    <property type="entry name" value="crotonase-like"/>
    <property type="match status" value="1"/>
</dbReference>
<evidence type="ECO:0000313" key="5">
    <source>
        <dbReference type="EMBL" id="CBN73844.1"/>
    </source>
</evidence>
<dbReference type="GO" id="GO:0006574">
    <property type="term" value="P:L-valine catabolic process"/>
    <property type="evidence" value="ECO:0007669"/>
    <property type="project" value="TreeGrafter"/>
</dbReference>
<evidence type="ECO:0000256" key="2">
    <source>
        <dbReference type="ARBA" id="ARBA00011915"/>
    </source>
</evidence>
<keyword evidence="3" id="KW-0378">Hydrolase</keyword>
<dbReference type="OrthoDB" id="16820at2759"/>
<dbReference type="InParanoid" id="D8LRS7"/>
<sequence length="407" mass="44552">MLSSLRPRPWNGHVQRRLLSAVLTPAVGTRHGADEQVLVDMNGGFRALQLKKVNGVPTFDRQSLIEVRQHLEWWDENFMVNVVALNGDGGDFCSGLDLADLRGGHQQKVKTSLEALCNVVTALDTSKTPVVAVLDGSCIGSGYALAMGRYKLATENSTFHVPEATLGLGLAGGLSYTLPRLLGGNQPLALCLALTGMALEGPDLVLTQIATGYMTHRRLDMMMERLAEINQDPKPFGDKTPDCSEDPTAVQTLLERSVDLSWNVDGLPDDLLDPPESQIPITPFIHDLLPQVERVFAVESVEEAIDNLKGLSDPWAKVALQNIERSSPLCLKVIFEQVKRGGNKDLQECLDDEFSVNTHLFGLHDFEAAMQARESGGGTPIWKCGSMEQVSQDQVTAVFEPERRSKK</sequence>
<dbReference type="EC" id="3.1.2.4" evidence="2"/>
<organism evidence="5 6">
    <name type="scientific">Ectocarpus siliculosus</name>
    <name type="common">Brown alga</name>
    <name type="synonym">Conferva siliculosa</name>
    <dbReference type="NCBI Taxonomy" id="2880"/>
    <lineage>
        <taxon>Eukaryota</taxon>
        <taxon>Sar</taxon>
        <taxon>Stramenopiles</taxon>
        <taxon>Ochrophyta</taxon>
        <taxon>PX clade</taxon>
        <taxon>Phaeophyceae</taxon>
        <taxon>Ectocarpales</taxon>
        <taxon>Ectocarpaceae</taxon>
        <taxon>Ectocarpus</taxon>
    </lineage>
</organism>
<dbReference type="InterPro" id="IPR029045">
    <property type="entry name" value="ClpP/crotonase-like_dom_sf"/>
</dbReference>
<gene>
    <name evidence="5" type="ORF">Esi_0007_0146</name>
</gene>
<comment type="catalytic activity">
    <reaction evidence="1">
        <text>3-hydroxy-2-methylpropanoyl-CoA + H2O = 3-hydroxy-2-methylpropanoate + CoA + H(+)</text>
        <dbReference type="Rhea" id="RHEA:20888"/>
        <dbReference type="ChEBI" id="CHEBI:11805"/>
        <dbReference type="ChEBI" id="CHEBI:15377"/>
        <dbReference type="ChEBI" id="CHEBI:15378"/>
        <dbReference type="ChEBI" id="CHEBI:57287"/>
        <dbReference type="ChEBI" id="CHEBI:57340"/>
        <dbReference type="EC" id="3.1.2.4"/>
    </reaction>
</comment>
<dbReference type="GO" id="GO:0003860">
    <property type="term" value="F:3-hydroxyisobutyryl-CoA hydrolase activity"/>
    <property type="evidence" value="ECO:0007669"/>
    <property type="project" value="UniProtKB-EC"/>
</dbReference>
<accession>D8LRS7</accession>
<dbReference type="STRING" id="2880.D8LRS7"/>